<evidence type="ECO:0000256" key="1">
    <source>
        <dbReference type="ARBA" id="ARBA00023157"/>
    </source>
</evidence>
<gene>
    <name evidence="4" type="ORF">CLV25_11573</name>
</gene>
<keyword evidence="1" id="KW-1015">Disulfide bond</keyword>
<dbReference type="OrthoDB" id="6281169at2"/>
<protein>
    <submittedName>
        <fullName evidence="4">Peptide-N-glycosidase F-like protein</fullName>
    </submittedName>
</protein>
<accession>A0A4R2E6N8</accession>
<dbReference type="Proteomes" id="UP000294830">
    <property type="component" value="Unassembled WGS sequence"/>
</dbReference>
<dbReference type="GO" id="GO:0016715">
    <property type="term" value="F:oxidoreductase activity, acting on paired donors, with incorporation or reduction of molecular oxygen, reduced ascorbate as one donor, and incorporation of one atom of oxygen"/>
    <property type="evidence" value="ECO:0007669"/>
    <property type="project" value="InterPro"/>
</dbReference>
<evidence type="ECO:0000259" key="3">
    <source>
        <dbReference type="Pfam" id="PF09113"/>
    </source>
</evidence>
<sequence>MKRALLSLLLLVGGLSVATAGSQEKIHVVPFKKATITCDASKGNNAYPVWAKFPSTSTSVRKILMHVTLGCPDTIACAHWDYLDHVRLVKAGGASGKVLNYELSRMLTPYGSIFSKGWSFTWTVDVTDFAQVLRDSVLLEYNHSGYEAKTVGWALTIDFEITEGPQVIKPLSIAPLWNGGFKYGDASNPIKDQIKPVKYTVDGGSAISRIRLQHTGHGMDRPKGCSEFCSRWRDILHDGKVVEHRNLWMDCGSNPLYPQGGTWIYDRAWWCPGHLQPADIVDVAVKPGESHTIDMNLEPYTATGNVQAVESIASYLIQYSAPLSKNDVAIEEIMVPNNKANFNRMNPACTNPQIRIRNLGAKSLRTLDITYFTVGLKPRTYKWKGNLAFNQSEVVTLPGEIAEVGAKNQFSVTLAKPNNTRDAWDGDNKLVTEFDAPQHLPEKMVLKFLTNNVPTDNYLFVASIKGDTLLRYTPKNLKPRTLYTDTLYLPKGSYNLTLVDTTGDGLEFWYEPQSGYGYLHLLDMNGRMVKRFESDCGNGQFFSFRTSSEYRVDTTKNEYSFILFPRMTKDSIALDVHSDVAQRMEVVITADGVEIERHSYKKVKSGRFVYSVGYLPDGRYIMDVLMDGKSQFKRRFNKISRDED</sequence>
<dbReference type="AlphaFoldDB" id="A0A4R2E6N8"/>
<dbReference type="InterPro" id="IPR008977">
    <property type="entry name" value="PHM/PNGase_F_dom_sf"/>
</dbReference>
<evidence type="ECO:0000313" key="4">
    <source>
        <dbReference type="EMBL" id="TCN63723.1"/>
    </source>
</evidence>
<keyword evidence="4" id="KW-0326">Glycosidase</keyword>
<evidence type="ECO:0000256" key="2">
    <source>
        <dbReference type="SAM" id="SignalP"/>
    </source>
</evidence>
<dbReference type="EMBL" id="SLWB01000015">
    <property type="protein sequence ID" value="TCN63723.1"/>
    <property type="molecule type" value="Genomic_DNA"/>
</dbReference>
<dbReference type="RefSeq" id="WP_131840161.1">
    <property type="nucleotide sequence ID" value="NZ_SLWB01000015.1"/>
</dbReference>
<evidence type="ECO:0000313" key="5">
    <source>
        <dbReference type="Proteomes" id="UP000294830"/>
    </source>
</evidence>
<comment type="caution">
    <text evidence="4">The sequence shown here is derived from an EMBL/GenBank/DDBJ whole genome shotgun (WGS) entry which is preliminary data.</text>
</comment>
<name>A0A4R2E6N8_9BACT</name>
<reference evidence="4 5" key="1">
    <citation type="submission" date="2019-03" db="EMBL/GenBank/DDBJ databases">
        <title>Genomic Encyclopedia of Archaeal and Bacterial Type Strains, Phase II (KMG-II): from individual species to whole genera.</title>
        <authorList>
            <person name="Goeker M."/>
        </authorList>
    </citation>
    <scope>NUCLEOTIDE SEQUENCE [LARGE SCALE GENOMIC DNA]</scope>
    <source>
        <strain evidence="4 5">RL-C</strain>
    </source>
</reference>
<keyword evidence="2" id="KW-0732">Signal</keyword>
<feature type="chain" id="PRO_5020858670" evidence="2">
    <location>
        <begin position="21"/>
        <end position="644"/>
    </location>
</feature>
<dbReference type="InterPro" id="IPR014784">
    <property type="entry name" value="Cu2_ascorb_mOase-like_C"/>
</dbReference>
<keyword evidence="5" id="KW-1185">Reference proteome</keyword>
<dbReference type="Pfam" id="PF09113">
    <property type="entry name" value="N-glycanase_C"/>
    <property type="match status" value="1"/>
</dbReference>
<organism evidence="4 5">
    <name type="scientific">Acetobacteroides hydrogenigenes</name>
    <dbReference type="NCBI Taxonomy" id="979970"/>
    <lineage>
        <taxon>Bacteria</taxon>
        <taxon>Pseudomonadati</taxon>
        <taxon>Bacteroidota</taxon>
        <taxon>Bacteroidia</taxon>
        <taxon>Bacteroidales</taxon>
        <taxon>Rikenellaceae</taxon>
        <taxon>Acetobacteroides</taxon>
    </lineage>
</organism>
<keyword evidence="4" id="KW-0378">Hydrolase</keyword>
<proteinExistence type="predicted"/>
<dbReference type="GO" id="GO:0016798">
    <property type="term" value="F:hydrolase activity, acting on glycosyl bonds"/>
    <property type="evidence" value="ECO:0007669"/>
    <property type="project" value="UniProtKB-KW"/>
</dbReference>
<feature type="domain" description="Peptide-N-glycosidase F C-terminal" evidence="3">
    <location>
        <begin position="192"/>
        <end position="316"/>
    </location>
</feature>
<dbReference type="InterPro" id="IPR015197">
    <property type="entry name" value="PngaseF_C"/>
</dbReference>
<feature type="signal peptide" evidence="2">
    <location>
        <begin position="1"/>
        <end position="20"/>
    </location>
</feature>
<dbReference type="SUPFAM" id="SSF49742">
    <property type="entry name" value="PHM/PNGase F"/>
    <property type="match status" value="1"/>
</dbReference>
<dbReference type="Gene3D" id="2.60.120.230">
    <property type="match status" value="2"/>
</dbReference>